<accession>A0ABQ9XKJ3</accession>
<proteinExistence type="predicted"/>
<dbReference type="Proteomes" id="UP001281761">
    <property type="component" value="Unassembled WGS sequence"/>
</dbReference>
<dbReference type="EMBL" id="JARBJD010000106">
    <property type="protein sequence ID" value="KAK2952249.1"/>
    <property type="molecule type" value="Genomic_DNA"/>
</dbReference>
<feature type="signal peptide" evidence="1">
    <location>
        <begin position="1"/>
        <end position="15"/>
    </location>
</feature>
<keyword evidence="1" id="KW-0732">Signal</keyword>
<organism evidence="2 3">
    <name type="scientific">Blattamonas nauphoetae</name>
    <dbReference type="NCBI Taxonomy" id="2049346"/>
    <lineage>
        <taxon>Eukaryota</taxon>
        <taxon>Metamonada</taxon>
        <taxon>Preaxostyla</taxon>
        <taxon>Oxymonadida</taxon>
        <taxon>Blattamonas</taxon>
    </lineage>
</organism>
<comment type="caution">
    <text evidence="2">The sequence shown here is derived from an EMBL/GenBank/DDBJ whole genome shotgun (WGS) entry which is preliminary data.</text>
</comment>
<sequence>MLFAWFYLVQHTVCSYPTPEYDSNTALSLNSIIFNFNTHVQNIQTPATHRLDAPNYHGSNAMIANLHLSLLGKNTNIVHSDELKCSEQKDYQDISPSERPDIQIDVSPIILITNSTFSVSKVFFSATKPNHSIAKISNSFFTLDKCVLHSSAIDCPIIVTRSSSSRSEVKIINTQHVSASYGTLLPFVQLAPSPDSEMEDSTEVSVIGAELDISHCDLCFGTGPLVDFGEIQSMPDLSTIVTTTLIDTVILNTTSSSAPHPFAPLPTISQSVIGCSISDCTNHFAGTSVLNINHAPHFSAINTTVMACHTTLQSNADYTNKNLSISTGYYSGTHSFTRCLFKNCCATDGNGGAITIYSEETLFITECSFAGCSCSPKSSGKGGAFYIKDYDDGHPTTTISQTSVANCRAHWGSAVYLFHQRVTISELAVENCSDVKMLRTNKTGLGALYLVDTTEYVSIFNCIFSHCHNEHAGSVILELSNASHNCDSLAFRANSVEKQSVTRDFVTTLPSSSDFASMFSNCDSTSFGDSQPIVAVGTTNHYVGTLTITKSITTIIACVPTHKKLSITSFSLTEDPTDSALATCTVTVNEIVKGTMLLLLDNSLLRAGTTTAPTLQRMVSVAFDEGKGSSAASASVSFGPTGLLQSSLSDYVMMTASMKGWRIFPSISIAKCALSSTGNEINVTIHGANFEDGKYQVVLKKVGEQTTKTFNFGRQFGELHYSAVAYPENSAELEYRADYAVVCVTFEGQILNRSIETIVFTTPIAPARLIGIGDIVFTEGKKSVSLPFLSSGLPPSTQYTMILDSVPKGSESSHSRTLTLTTDAFGSLASSVQTVYPQTSLLPSFGTEYTVRMFALSSGTSFIALNSIRFSIPNEPSRLTSIDISYRSNKTEAIITLSGRILSPTHHTLFLKNTADDADTPTIPIDYSSTGSGLWSAPLSLIEDPVLKDGQTYTVTKLKEGGENGEDVPVEGTLTFTVTTELAVINDLSFEFHPDTQNTGKLLFSTVRMPTSTNLVVTVKGVTSFNLTGYLTISTAQTGSITATLFSTTATVQLEYGKTYTITKIVKSATNEEVFFTGKRDFTIPKALPRVISVRSSEWLDDGRGMTYTFFSVGLESEEHEMELTDTTSGSEREPVAKLTLSVGVDGGRQFVQGTTSFFPVDTATLKYSHSYKVTKITRVSKPAEDIFVDTITLSITTQQASITAVSCAMQSGTFEKNLIISYVGVGKMKDFLYPVFENGGVLIELPFVTFSGTEATQSIQIFGNTTNPRIEYGKTYTLVKVRNMFSPAIPLLLTKNFQIDIPAEKPRVTSVSQTNSTDGSSITLVFSTRLLEDGERYDFAVSSSSHSHSAVITATVSGTGDSQKATVAVSLNDDGTGQLYNSATYKLNSVTKSAPKATQNEETEILIESITFKTPIITPSISAVSVRMDTANGERNVIVRLEASNLNPTIYTTVYIGTSRLASYLDANTTTWFEFYIPIFNETSPKLSYGSQYTITRVENTVDCILLKTLSFEVPVEKPRLASAGVMGSSDHLSCTITFTTRLLEVGSTYTIRMTGTPTSGTGSEHAGCVTATVSTISSGQRAVATARLSEDGKNADLINGYTYVPKEVVKTSGKTEANIIIDNFVVKTPSGAPKVTSVKAYFKSGSYEWQLIIEFGGSGLGSLAGQRVTVNDGTKNIKLTDSLYFDSGSVGTINVNLSGSSPQLEYGQTYSVVKMEPSYSGDAPALKKGLKFDIPKEKPHLLGVSRQTNATDGKSTTLMFDSSKLEEGETYDITLSGTPSSTNHTAILTVVASTTSGTQKATGTAILSPPKENSLWHGMMYTPISMKKVNSEIESSSVVTHPFTFRTAADNRKVSSCRVGFTDLSERVLTITLGITNLPINSEFLVTINTTTPFDLKASGVFSSTSEGSVVATTFKRGQAPELEYGKTYTITSMRYKANGAPVVLSSPLSISIPDSTAQILEATCPGI</sequence>
<reference evidence="2 3" key="1">
    <citation type="journal article" date="2022" name="bioRxiv">
        <title>Genomics of Preaxostyla Flagellates Illuminates Evolutionary Transitions and the Path Towards Mitochondrial Loss.</title>
        <authorList>
            <person name="Novak L.V.F."/>
            <person name="Treitli S.C."/>
            <person name="Pyrih J."/>
            <person name="Halakuc P."/>
            <person name="Pipaliya S.V."/>
            <person name="Vacek V."/>
            <person name="Brzon O."/>
            <person name="Soukal P."/>
            <person name="Eme L."/>
            <person name="Dacks J.B."/>
            <person name="Karnkowska A."/>
            <person name="Elias M."/>
            <person name="Hampl V."/>
        </authorList>
    </citation>
    <scope>NUCLEOTIDE SEQUENCE [LARGE SCALE GENOMIC DNA]</scope>
    <source>
        <strain evidence="2">NAU3</strain>
        <tissue evidence="2">Gut</tissue>
    </source>
</reference>
<keyword evidence="3" id="KW-1185">Reference proteome</keyword>
<name>A0ABQ9XKJ3_9EUKA</name>
<evidence type="ECO:0000256" key="1">
    <source>
        <dbReference type="SAM" id="SignalP"/>
    </source>
</evidence>
<gene>
    <name evidence="2" type="ORF">BLNAU_12808</name>
</gene>
<dbReference type="InterPro" id="IPR011050">
    <property type="entry name" value="Pectin_lyase_fold/virulence"/>
</dbReference>
<dbReference type="SUPFAM" id="SSF51126">
    <property type="entry name" value="Pectin lyase-like"/>
    <property type="match status" value="1"/>
</dbReference>
<evidence type="ECO:0000313" key="3">
    <source>
        <dbReference type="Proteomes" id="UP001281761"/>
    </source>
</evidence>
<protein>
    <submittedName>
        <fullName evidence="2">Uncharacterized protein</fullName>
    </submittedName>
</protein>
<feature type="chain" id="PRO_5045042966" evidence="1">
    <location>
        <begin position="16"/>
        <end position="1970"/>
    </location>
</feature>
<evidence type="ECO:0000313" key="2">
    <source>
        <dbReference type="EMBL" id="KAK2952249.1"/>
    </source>
</evidence>